<dbReference type="EMBL" id="BMJC01000003">
    <property type="protein sequence ID" value="GGB01766.1"/>
    <property type="molecule type" value="Genomic_DNA"/>
</dbReference>
<evidence type="ECO:0000259" key="2">
    <source>
        <dbReference type="Pfam" id="PF00144"/>
    </source>
</evidence>
<evidence type="ECO:0000256" key="1">
    <source>
        <dbReference type="SAM" id="SignalP"/>
    </source>
</evidence>
<comment type="caution">
    <text evidence="4">The sequence shown here is derived from an EMBL/GenBank/DDBJ whole genome shotgun (WGS) entry which is preliminary data.</text>
</comment>
<accession>A0A8J2XRI2</accession>
<sequence>MRIPAIFCSLFLFAAPLFAQKHQGAANPLSGLDTTFDRVLKTFHVAGFAVAVVEKDSILYANGFGYRDWENKIPVTPHTLFAIGSCTKAFTASLLGILEQEGQVNLDKPVRDYLPSLKFYNEQMDNTITLRDMMCHRTGLPRYDFSWYFFRTSSRDSLLGRIRYMEPTAGIRERWQYNNFMFFAQGMVVEKLTHQTWEENITNRIFRPLGMTESTLSIEDMVKQKDFAVGYGLRKDSIIKKLDYFKEIHAIAPAGAINSNVLDMSSWLKTWIHGGKYHGKEMIPGTYATQAISSQVVIGGGLPSKESPDVYFATYGLGWSLSSYRGHYRVEHGGNIDGFSANACLFPADSIGIIVLTNQDGSAVPAVVRNIIADRLLHLPYKNWTTQLHTQDEQARRTLRQAEAAKISNRKPGTHTSHPLQDYTGLYNNPAFGTFEVSLKGDSLFASLGNEALWLKHFHYDIFIPVRKDREDGYDTTGGDESNKMQFDMDPAGDITTASIPLEPSLNKPIVFTRAPKGKPLDSAQLQKYVGEYVFGIGAVTAKVYTKGKTLYLFVAGQPEYELANIGPDKFTITSLSGYTMQFVTDAQGQVTGLMAIQPNGTFKATRKK</sequence>
<organism evidence="4 5">
    <name type="scientific">Puia dinghuensis</name>
    <dbReference type="NCBI Taxonomy" id="1792502"/>
    <lineage>
        <taxon>Bacteria</taxon>
        <taxon>Pseudomonadati</taxon>
        <taxon>Bacteroidota</taxon>
        <taxon>Chitinophagia</taxon>
        <taxon>Chitinophagales</taxon>
        <taxon>Chitinophagaceae</taxon>
        <taxon>Puia</taxon>
    </lineage>
</organism>
<dbReference type="Proteomes" id="UP000607559">
    <property type="component" value="Unassembled WGS sequence"/>
</dbReference>
<dbReference type="AlphaFoldDB" id="A0A8J2XRI2"/>
<dbReference type="InterPro" id="IPR001466">
    <property type="entry name" value="Beta-lactam-related"/>
</dbReference>
<dbReference type="Pfam" id="PF00144">
    <property type="entry name" value="Beta-lactamase"/>
    <property type="match status" value="1"/>
</dbReference>
<evidence type="ECO:0008006" key="6">
    <source>
        <dbReference type="Google" id="ProtNLM"/>
    </source>
</evidence>
<dbReference type="PANTHER" id="PTHR46825">
    <property type="entry name" value="D-ALANYL-D-ALANINE-CARBOXYPEPTIDASE/ENDOPEPTIDASE AMPH"/>
    <property type="match status" value="1"/>
</dbReference>
<name>A0A8J2XRI2_9BACT</name>
<dbReference type="Pfam" id="PF11954">
    <property type="entry name" value="DUF3471"/>
    <property type="match status" value="1"/>
</dbReference>
<keyword evidence="1" id="KW-0732">Signal</keyword>
<feature type="domain" description="Peptidase S12 Pab87-related C-terminal" evidence="3">
    <location>
        <begin position="410"/>
        <end position="507"/>
    </location>
</feature>
<gene>
    <name evidence="4" type="ORF">GCM10011511_26210</name>
</gene>
<protein>
    <recommendedName>
        <fullName evidence="6">Serine hydrolase</fullName>
    </recommendedName>
</protein>
<proteinExistence type="predicted"/>
<evidence type="ECO:0000259" key="3">
    <source>
        <dbReference type="Pfam" id="PF11954"/>
    </source>
</evidence>
<feature type="domain" description="Beta-lactamase-related" evidence="2">
    <location>
        <begin position="33"/>
        <end position="371"/>
    </location>
</feature>
<dbReference type="Gene3D" id="3.40.710.10">
    <property type="entry name" value="DD-peptidase/beta-lactamase superfamily"/>
    <property type="match status" value="1"/>
</dbReference>
<evidence type="ECO:0000313" key="5">
    <source>
        <dbReference type="Proteomes" id="UP000607559"/>
    </source>
</evidence>
<dbReference type="InterPro" id="IPR021860">
    <property type="entry name" value="Peptidase_S12_Pab87-rel_C"/>
</dbReference>
<feature type="signal peptide" evidence="1">
    <location>
        <begin position="1"/>
        <end position="19"/>
    </location>
</feature>
<reference evidence="4" key="1">
    <citation type="journal article" date="2014" name="Int. J. Syst. Evol. Microbiol.">
        <title>Complete genome sequence of Corynebacterium casei LMG S-19264T (=DSM 44701T), isolated from a smear-ripened cheese.</title>
        <authorList>
            <consortium name="US DOE Joint Genome Institute (JGI-PGF)"/>
            <person name="Walter F."/>
            <person name="Albersmeier A."/>
            <person name="Kalinowski J."/>
            <person name="Ruckert C."/>
        </authorList>
    </citation>
    <scope>NUCLEOTIDE SEQUENCE</scope>
    <source>
        <strain evidence="4">CGMCC 1.15448</strain>
    </source>
</reference>
<dbReference type="RefSeq" id="WP_188932325.1">
    <property type="nucleotide sequence ID" value="NZ_BMJC01000003.1"/>
</dbReference>
<dbReference type="PANTHER" id="PTHR46825:SF15">
    <property type="entry name" value="BETA-LACTAMASE-RELATED DOMAIN-CONTAINING PROTEIN"/>
    <property type="match status" value="1"/>
</dbReference>
<reference evidence="4" key="2">
    <citation type="submission" date="2020-09" db="EMBL/GenBank/DDBJ databases">
        <authorList>
            <person name="Sun Q."/>
            <person name="Zhou Y."/>
        </authorList>
    </citation>
    <scope>NUCLEOTIDE SEQUENCE</scope>
    <source>
        <strain evidence="4">CGMCC 1.15448</strain>
    </source>
</reference>
<dbReference type="Gene3D" id="2.40.128.600">
    <property type="match status" value="1"/>
</dbReference>
<evidence type="ECO:0000313" key="4">
    <source>
        <dbReference type="EMBL" id="GGB01766.1"/>
    </source>
</evidence>
<feature type="chain" id="PRO_5035246170" description="Serine hydrolase" evidence="1">
    <location>
        <begin position="20"/>
        <end position="609"/>
    </location>
</feature>
<dbReference type="SUPFAM" id="SSF56601">
    <property type="entry name" value="beta-lactamase/transpeptidase-like"/>
    <property type="match status" value="1"/>
</dbReference>
<dbReference type="InterPro" id="IPR050491">
    <property type="entry name" value="AmpC-like"/>
</dbReference>
<dbReference type="InterPro" id="IPR012338">
    <property type="entry name" value="Beta-lactam/transpept-like"/>
</dbReference>
<keyword evidence="5" id="KW-1185">Reference proteome</keyword>